<evidence type="ECO:0000313" key="2">
    <source>
        <dbReference type="Proteomes" id="UP000479000"/>
    </source>
</evidence>
<feature type="non-terminal residue" evidence="1">
    <location>
        <position position="54"/>
    </location>
</feature>
<reference evidence="1 2" key="1">
    <citation type="submission" date="2020-02" db="EMBL/GenBank/DDBJ databases">
        <authorList>
            <person name="Ferguson B K."/>
        </authorList>
    </citation>
    <scope>NUCLEOTIDE SEQUENCE [LARGE SCALE GENOMIC DNA]</scope>
</reference>
<keyword evidence="2" id="KW-1185">Reference proteome</keyword>
<evidence type="ECO:0000313" key="1">
    <source>
        <dbReference type="EMBL" id="CAA9993394.1"/>
    </source>
</evidence>
<dbReference type="AlphaFoldDB" id="A0A6H5FV35"/>
<sequence length="54" mass="6459">MLVFHKLETKHSIVDGSPYSSANKQIKLPSQKSQLMWKWERFVEVMRILRNSVR</sequence>
<name>A0A6H5FV35_9HEMI</name>
<proteinExistence type="predicted"/>
<dbReference type="Proteomes" id="UP000479000">
    <property type="component" value="Unassembled WGS sequence"/>
</dbReference>
<organism evidence="1 2">
    <name type="scientific">Nesidiocoris tenuis</name>
    <dbReference type="NCBI Taxonomy" id="355587"/>
    <lineage>
        <taxon>Eukaryota</taxon>
        <taxon>Metazoa</taxon>
        <taxon>Ecdysozoa</taxon>
        <taxon>Arthropoda</taxon>
        <taxon>Hexapoda</taxon>
        <taxon>Insecta</taxon>
        <taxon>Pterygota</taxon>
        <taxon>Neoptera</taxon>
        <taxon>Paraneoptera</taxon>
        <taxon>Hemiptera</taxon>
        <taxon>Heteroptera</taxon>
        <taxon>Panheteroptera</taxon>
        <taxon>Cimicomorpha</taxon>
        <taxon>Miridae</taxon>
        <taxon>Dicyphina</taxon>
        <taxon>Nesidiocoris</taxon>
    </lineage>
</organism>
<accession>A0A6H5FV35</accession>
<gene>
    <name evidence="1" type="ORF">NTEN_LOCUS370</name>
</gene>
<protein>
    <submittedName>
        <fullName evidence="1">Uncharacterized protein</fullName>
    </submittedName>
</protein>
<dbReference type="EMBL" id="CADCXU010000402">
    <property type="protein sequence ID" value="CAA9993394.1"/>
    <property type="molecule type" value="Genomic_DNA"/>
</dbReference>